<sequence length="120" mass="12356">MRWPILLAILAMPSSGAGAADGFPGGTFGQRDGCRYAKTGESSGADDFLLIDREAITTSTAVCHIRKVVMTSARAATLTLACESGDETGGEEAASATLKNGAWTVRLSDGTSFGPAKRCP</sequence>
<accession>A0A7W6H2A6</accession>
<dbReference type="EMBL" id="JACIEK010000001">
    <property type="protein sequence ID" value="MBB3996425.1"/>
    <property type="molecule type" value="Genomic_DNA"/>
</dbReference>
<organism evidence="2 3">
    <name type="scientific">Aureimonas pseudogalii</name>
    <dbReference type="NCBI Taxonomy" id="1744844"/>
    <lineage>
        <taxon>Bacteria</taxon>
        <taxon>Pseudomonadati</taxon>
        <taxon>Pseudomonadota</taxon>
        <taxon>Alphaproteobacteria</taxon>
        <taxon>Hyphomicrobiales</taxon>
        <taxon>Aurantimonadaceae</taxon>
        <taxon>Aureimonas</taxon>
    </lineage>
</organism>
<feature type="signal peptide" evidence="1">
    <location>
        <begin position="1"/>
        <end position="19"/>
    </location>
</feature>
<gene>
    <name evidence="2" type="ORF">GGR04_000246</name>
</gene>
<proteinExistence type="predicted"/>
<reference evidence="2 3" key="1">
    <citation type="submission" date="2020-08" db="EMBL/GenBank/DDBJ databases">
        <title>Genomic Encyclopedia of Type Strains, Phase IV (KMG-IV): sequencing the most valuable type-strain genomes for metagenomic binning, comparative biology and taxonomic classification.</title>
        <authorList>
            <person name="Goeker M."/>
        </authorList>
    </citation>
    <scope>NUCLEOTIDE SEQUENCE [LARGE SCALE GENOMIC DNA]</scope>
    <source>
        <strain evidence="2 3">DSM 102238</strain>
    </source>
</reference>
<dbReference type="AlphaFoldDB" id="A0A7W6H2A6"/>
<dbReference type="Proteomes" id="UP000542776">
    <property type="component" value="Unassembled WGS sequence"/>
</dbReference>
<feature type="chain" id="PRO_5030893394" description="Secreted protein" evidence="1">
    <location>
        <begin position="20"/>
        <end position="120"/>
    </location>
</feature>
<name>A0A7W6H2A6_9HYPH</name>
<evidence type="ECO:0008006" key="4">
    <source>
        <dbReference type="Google" id="ProtNLM"/>
    </source>
</evidence>
<comment type="caution">
    <text evidence="2">The sequence shown here is derived from an EMBL/GenBank/DDBJ whole genome shotgun (WGS) entry which is preliminary data.</text>
</comment>
<evidence type="ECO:0000313" key="3">
    <source>
        <dbReference type="Proteomes" id="UP000542776"/>
    </source>
</evidence>
<evidence type="ECO:0000256" key="1">
    <source>
        <dbReference type="SAM" id="SignalP"/>
    </source>
</evidence>
<keyword evidence="1" id="KW-0732">Signal</keyword>
<dbReference type="RefSeq" id="WP_183197057.1">
    <property type="nucleotide sequence ID" value="NZ_JACIEK010000001.1"/>
</dbReference>
<evidence type="ECO:0000313" key="2">
    <source>
        <dbReference type="EMBL" id="MBB3996425.1"/>
    </source>
</evidence>
<keyword evidence="3" id="KW-1185">Reference proteome</keyword>
<protein>
    <recommendedName>
        <fullName evidence="4">Secreted protein</fullName>
    </recommendedName>
</protein>